<evidence type="ECO:0000259" key="8">
    <source>
        <dbReference type="PROSITE" id="PS50880"/>
    </source>
</evidence>
<comment type="function">
    <text evidence="7">May play a role in DNA repair. It seems to be involved in an RecBC-independent recombinational process of DNA repair. It may act with RecF and RecO.</text>
</comment>
<dbReference type="InterPro" id="IPR023627">
    <property type="entry name" value="Rcmb_RecR"/>
</dbReference>
<dbReference type="Pfam" id="PF21176">
    <property type="entry name" value="RecR_HhH"/>
    <property type="match status" value="1"/>
</dbReference>
<evidence type="ECO:0000256" key="6">
    <source>
        <dbReference type="ARBA" id="ARBA00023204"/>
    </source>
</evidence>
<dbReference type="Proteomes" id="UP000754821">
    <property type="component" value="Unassembled WGS sequence"/>
</dbReference>
<feature type="zinc finger region" description="C4-type" evidence="7">
    <location>
        <begin position="57"/>
        <end position="72"/>
    </location>
</feature>
<comment type="caution">
    <text evidence="9">The sequence shown here is derived from an EMBL/GenBank/DDBJ whole genome shotgun (WGS) entry which is preliminary data.</text>
</comment>
<dbReference type="Gene3D" id="1.10.8.420">
    <property type="entry name" value="RecR Domain 1"/>
    <property type="match status" value="1"/>
</dbReference>
<dbReference type="SUPFAM" id="SSF111304">
    <property type="entry name" value="Recombination protein RecR"/>
    <property type="match status" value="1"/>
</dbReference>
<dbReference type="InterPro" id="IPR034137">
    <property type="entry name" value="TOPRIM_RecR"/>
</dbReference>
<sequence length="201" mass="21884">MRFSPLIEQLMDAFRVLPGVGPKTAQRMAMHLLERERAGGQRLASVIQKAIDEVGYCQRCRTLTEADICAICETPRRDDALLCVVESPADQLAIEEAGGFQGRYFVLHGHLSPLDGIGPDAIGLEQLETRVAEGHIEEIVLATNPTVEGEATAHYIAAQLAHYGVKFSRLAYGVPMGGELEYVDGGTLSRAFNGRQPFTSD</sequence>
<evidence type="ECO:0000256" key="4">
    <source>
        <dbReference type="ARBA" id="ARBA00022833"/>
    </source>
</evidence>
<name>A0ABR9FB48_9GAMM</name>
<dbReference type="EMBL" id="RRZC01000008">
    <property type="protein sequence ID" value="MBE0403737.1"/>
    <property type="molecule type" value="Genomic_DNA"/>
</dbReference>
<reference evidence="9 10" key="1">
    <citation type="submission" date="2020-07" db="EMBL/GenBank/DDBJ databases">
        <title>Halophilic bacteria isolated from french cheeses.</title>
        <authorList>
            <person name="Kothe C.I."/>
            <person name="Farah-Kraiem B."/>
            <person name="Renault P."/>
            <person name="Dridi B."/>
        </authorList>
    </citation>
    <scope>NUCLEOTIDE SEQUENCE [LARGE SCALE GENOMIC DNA]</scope>
    <source>
        <strain evidence="9 10">FME16</strain>
    </source>
</reference>
<evidence type="ECO:0000256" key="7">
    <source>
        <dbReference type="HAMAP-Rule" id="MF_00017"/>
    </source>
</evidence>
<keyword evidence="5 7" id="KW-0233">DNA recombination</keyword>
<dbReference type="PANTHER" id="PTHR30446">
    <property type="entry name" value="RECOMBINATION PROTEIN RECR"/>
    <property type="match status" value="1"/>
</dbReference>
<keyword evidence="6 7" id="KW-0234">DNA repair</keyword>
<dbReference type="Gene3D" id="6.10.250.240">
    <property type="match status" value="1"/>
</dbReference>
<keyword evidence="1 7" id="KW-0479">Metal-binding</keyword>
<feature type="domain" description="Toprim" evidence="8">
    <location>
        <begin position="80"/>
        <end position="175"/>
    </location>
</feature>
<dbReference type="Gene3D" id="3.40.1360.10">
    <property type="match status" value="1"/>
</dbReference>
<dbReference type="RefSeq" id="WP_172117068.1">
    <property type="nucleotide sequence ID" value="NZ_JABUYX010000017.1"/>
</dbReference>
<dbReference type="InterPro" id="IPR006171">
    <property type="entry name" value="TOPRIM_dom"/>
</dbReference>
<proteinExistence type="inferred from homology"/>
<dbReference type="PROSITE" id="PS50880">
    <property type="entry name" value="TOPRIM"/>
    <property type="match status" value="1"/>
</dbReference>
<dbReference type="NCBIfam" id="TIGR00615">
    <property type="entry name" value="recR"/>
    <property type="match status" value="1"/>
</dbReference>
<evidence type="ECO:0000313" key="9">
    <source>
        <dbReference type="EMBL" id="MBE0403737.1"/>
    </source>
</evidence>
<accession>A0ABR9FB48</accession>
<dbReference type="PROSITE" id="PS01300">
    <property type="entry name" value="RECR"/>
    <property type="match status" value="1"/>
</dbReference>
<comment type="similarity">
    <text evidence="7">Belongs to the RecR family.</text>
</comment>
<organism evidence="9 10">
    <name type="scientific">Halomonas citrativorans</name>
    <dbReference type="NCBI Taxonomy" id="2742612"/>
    <lineage>
        <taxon>Bacteria</taxon>
        <taxon>Pseudomonadati</taxon>
        <taxon>Pseudomonadota</taxon>
        <taxon>Gammaproteobacteria</taxon>
        <taxon>Oceanospirillales</taxon>
        <taxon>Halomonadaceae</taxon>
        <taxon>Halomonas</taxon>
    </lineage>
</organism>
<dbReference type="Pfam" id="PF02132">
    <property type="entry name" value="RecR_ZnF"/>
    <property type="match status" value="1"/>
</dbReference>
<evidence type="ECO:0000256" key="3">
    <source>
        <dbReference type="ARBA" id="ARBA00022771"/>
    </source>
</evidence>
<keyword evidence="2 7" id="KW-0227">DNA damage</keyword>
<evidence type="ECO:0000313" key="10">
    <source>
        <dbReference type="Proteomes" id="UP000754821"/>
    </source>
</evidence>
<dbReference type="CDD" id="cd01025">
    <property type="entry name" value="TOPRIM_recR"/>
    <property type="match status" value="1"/>
</dbReference>
<dbReference type="PANTHER" id="PTHR30446:SF0">
    <property type="entry name" value="RECOMBINATION PROTEIN RECR"/>
    <property type="match status" value="1"/>
</dbReference>
<evidence type="ECO:0000256" key="1">
    <source>
        <dbReference type="ARBA" id="ARBA00022723"/>
    </source>
</evidence>
<dbReference type="SMART" id="SM00493">
    <property type="entry name" value="TOPRIM"/>
    <property type="match status" value="1"/>
</dbReference>
<dbReference type="HAMAP" id="MF_00017">
    <property type="entry name" value="RecR"/>
    <property type="match status" value="1"/>
</dbReference>
<protein>
    <recommendedName>
        <fullName evidence="7">Recombination protein RecR</fullName>
    </recommendedName>
</protein>
<keyword evidence="4 7" id="KW-0862">Zinc</keyword>
<keyword evidence="10" id="KW-1185">Reference proteome</keyword>
<gene>
    <name evidence="7 9" type="primary">recR</name>
    <name evidence="9" type="ORF">EI163_09205</name>
</gene>
<dbReference type="Pfam" id="PF13662">
    <property type="entry name" value="Toprim_4"/>
    <property type="match status" value="1"/>
</dbReference>
<dbReference type="InterPro" id="IPR000093">
    <property type="entry name" value="DNA_Rcmb_RecR"/>
</dbReference>
<evidence type="ECO:0000256" key="2">
    <source>
        <dbReference type="ARBA" id="ARBA00022763"/>
    </source>
</evidence>
<dbReference type="InterPro" id="IPR015967">
    <property type="entry name" value="Rcmb_RecR_Znf"/>
</dbReference>
<dbReference type="Pfam" id="PF21175">
    <property type="entry name" value="RecR_C"/>
    <property type="match status" value="1"/>
</dbReference>
<evidence type="ECO:0000256" key="5">
    <source>
        <dbReference type="ARBA" id="ARBA00023172"/>
    </source>
</evidence>
<keyword evidence="3 7" id="KW-0863">Zinc-finger</keyword>